<evidence type="ECO:0000313" key="3">
    <source>
        <dbReference type="Proteomes" id="UP001165121"/>
    </source>
</evidence>
<feature type="region of interest" description="Disordered" evidence="1">
    <location>
        <begin position="1"/>
        <end position="22"/>
    </location>
</feature>
<organism evidence="2 3">
    <name type="scientific">Phytophthora fragariaefolia</name>
    <dbReference type="NCBI Taxonomy" id="1490495"/>
    <lineage>
        <taxon>Eukaryota</taxon>
        <taxon>Sar</taxon>
        <taxon>Stramenopiles</taxon>
        <taxon>Oomycota</taxon>
        <taxon>Peronosporomycetes</taxon>
        <taxon>Peronosporales</taxon>
        <taxon>Peronosporaceae</taxon>
        <taxon>Phytophthora</taxon>
    </lineage>
</organism>
<dbReference type="Proteomes" id="UP001165121">
    <property type="component" value="Unassembled WGS sequence"/>
</dbReference>
<proteinExistence type="predicted"/>
<feature type="compositionally biased region" description="Basic and acidic residues" evidence="1">
    <location>
        <begin position="121"/>
        <end position="157"/>
    </location>
</feature>
<feature type="compositionally biased region" description="Basic and acidic residues" evidence="1">
    <location>
        <begin position="1"/>
        <end position="10"/>
    </location>
</feature>
<feature type="compositionally biased region" description="Polar residues" evidence="1">
    <location>
        <begin position="174"/>
        <end position="186"/>
    </location>
</feature>
<keyword evidence="3" id="KW-1185">Reference proteome</keyword>
<sequence length="209" mass="21783">MTERVVRENCEPNQKTQIGSDLWGSKSVKSDAVVLTSADTQVEQREPVSALDASVPGADAIGPNVERCSAVSRRGNGGASAPGVDAASSTDSCKHSAPEKLVCSRAAGLHSEAAHNQSGHDCVRPRVDPAADQKEDLSTAEPGQKRHAEPGDAHENRTMQASQPALGSVKDRAATSSIGQADTATGDNHRDPECLDAYGFWSPVSEDGA</sequence>
<dbReference type="EMBL" id="BSXT01001464">
    <property type="protein sequence ID" value="GMF42689.1"/>
    <property type="molecule type" value="Genomic_DNA"/>
</dbReference>
<comment type="caution">
    <text evidence="2">The sequence shown here is derived from an EMBL/GenBank/DDBJ whole genome shotgun (WGS) entry which is preliminary data.</text>
</comment>
<protein>
    <submittedName>
        <fullName evidence="2">Unnamed protein product</fullName>
    </submittedName>
</protein>
<dbReference type="AlphaFoldDB" id="A0A9W7CXP5"/>
<gene>
    <name evidence="2" type="ORF">Pfra01_001409500</name>
</gene>
<feature type="region of interest" description="Disordered" evidence="1">
    <location>
        <begin position="38"/>
        <end position="97"/>
    </location>
</feature>
<name>A0A9W7CXP5_9STRA</name>
<reference evidence="2" key="1">
    <citation type="submission" date="2023-04" db="EMBL/GenBank/DDBJ databases">
        <title>Phytophthora fragariaefolia NBRC 109709.</title>
        <authorList>
            <person name="Ichikawa N."/>
            <person name="Sato H."/>
            <person name="Tonouchi N."/>
        </authorList>
    </citation>
    <scope>NUCLEOTIDE SEQUENCE</scope>
    <source>
        <strain evidence="2">NBRC 109709</strain>
    </source>
</reference>
<feature type="region of interest" description="Disordered" evidence="1">
    <location>
        <begin position="110"/>
        <end position="193"/>
    </location>
</feature>
<accession>A0A9W7CXP5</accession>
<evidence type="ECO:0000256" key="1">
    <source>
        <dbReference type="SAM" id="MobiDB-lite"/>
    </source>
</evidence>
<evidence type="ECO:0000313" key="2">
    <source>
        <dbReference type="EMBL" id="GMF42689.1"/>
    </source>
</evidence>